<dbReference type="Proteomes" id="UP000243797">
    <property type="component" value="Unassembled WGS sequence"/>
</dbReference>
<dbReference type="OrthoDB" id="1922282at2759"/>
<protein>
    <recommendedName>
        <fullName evidence="2">DnaJ homologue subfamily C member 28 conserved domain-containing protein</fullName>
    </recommendedName>
</protein>
<keyword evidence="4" id="KW-1185">Reference proteome</keyword>
<gene>
    <name evidence="3" type="ORF">CAC42_2840</name>
</gene>
<evidence type="ECO:0000256" key="1">
    <source>
        <dbReference type="SAM" id="MobiDB-lite"/>
    </source>
</evidence>
<comment type="caution">
    <text evidence="3">The sequence shown here is derived from an EMBL/GenBank/DDBJ whole genome shotgun (WGS) entry which is preliminary data.</text>
</comment>
<evidence type="ECO:0000313" key="4">
    <source>
        <dbReference type="Proteomes" id="UP000243797"/>
    </source>
</evidence>
<dbReference type="Pfam" id="PF09350">
    <property type="entry name" value="DJC28_CD"/>
    <property type="match status" value="1"/>
</dbReference>
<feature type="region of interest" description="Disordered" evidence="1">
    <location>
        <begin position="1"/>
        <end position="23"/>
    </location>
</feature>
<proteinExistence type="predicted"/>
<sequence>MTSESLETGGRAARKAVSEAGFSEELKKQLEERLANASFKSEHAQAFATSNLPDSAGQGTRDLAGARPWTGTESVEDATLRMLNDAHKPMRVPPRVPGVRAPTKVDTGRSRGGGGSGARLANARDKTSMYSYLKDPSLSEQEREQMRKELKERFTPGARAVPSTLQGLSALANERIEDAIARGQFKNLPRGKKIERDYNADSPFLDTTEYFMNKIIQRQDIVPPWIEKQQELVSTATRFRSRLRVDWKRHVARTIASKGGSLDKRVALAEEYARAEAIDNPPKTKVEQLNAVDEDGNVSQITLAGELKATPVVDTSNAGITIAEQRIDSSGQPLDGGAISVTVSPASTFEDPRPVITDVAPSAAAVPPPPPPPSTPAPTVSPFRDDAWLQTELSYHQLAIDNLNSLTRSYNLMAPNLARKPYFNLDRELRACYADVAPQVADEIRRRASAPTRRVEEIGHGERSVMARFTGKGKAVVYDERRPKYGLKEFWRDLFAKET</sequence>
<reference evidence="3 4" key="1">
    <citation type="submission" date="2017-06" db="EMBL/GenBank/DDBJ databases">
        <title>Draft genome sequence of a variant of Elsinoe murrayae.</title>
        <authorList>
            <person name="Cheng Q."/>
        </authorList>
    </citation>
    <scope>NUCLEOTIDE SEQUENCE [LARGE SCALE GENOMIC DNA]</scope>
    <source>
        <strain evidence="3 4">CQ-2017a</strain>
    </source>
</reference>
<feature type="domain" description="DnaJ homologue subfamily C member 28 conserved" evidence="2">
    <location>
        <begin position="171"/>
        <end position="240"/>
    </location>
</feature>
<organism evidence="3 4">
    <name type="scientific">Sphaceloma murrayae</name>
    <dbReference type="NCBI Taxonomy" id="2082308"/>
    <lineage>
        <taxon>Eukaryota</taxon>
        <taxon>Fungi</taxon>
        <taxon>Dikarya</taxon>
        <taxon>Ascomycota</taxon>
        <taxon>Pezizomycotina</taxon>
        <taxon>Dothideomycetes</taxon>
        <taxon>Dothideomycetidae</taxon>
        <taxon>Myriangiales</taxon>
        <taxon>Elsinoaceae</taxon>
        <taxon>Sphaceloma</taxon>
    </lineage>
</organism>
<feature type="region of interest" description="Disordered" evidence="1">
    <location>
        <begin position="88"/>
        <end position="121"/>
    </location>
</feature>
<dbReference type="PANTHER" id="PTHR39394:SF1">
    <property type="entry name" value="DNAJ HOMOLOGUE SUBFAMILY C MEMBER 28 CONSERVED DOMAIN-CONTAINING PROTEIN"/>
    <property type="match status" value="1"/>
</dbReference>
<feature type="region of interest" description="Disordered" evidence="1">
    <location>
        <begin position="360"/>
        <end position="381"/>
    </location>
</feature>
<evidence type="ECO:0000259" key="2">
    <source>
        <dbReference type="Pfam" id="PF09350"/>
    </source>
</evidence>
<dbReference type="EMBL" id="NKHZ01000017">
    <property type="protein sequence ID" value="PNS20909.1"/>
    <property type="molecule type" value="Genomic_DNA"/>
</dbReference>
<dbReference type="STRING" id="2082308.A0A2K1R0S3"/>
<evidence type="ECO:0000313" key="3">
    <source>
        <dbReference type="EMBL" id="PNS20909.1"/>
    </source>
</evidence>
<feature type="region of interest" description="Disordered" evidence="1">
    <location>
        <begin position="49"/>
        <end position="72"/>
    </location>
</feature>
<feature type="compositionally biased region" description="Pro residues" evidence="1">
    <location>
        <begin position="366"/>
        <end position="376"/>
    </location>
</feature>
<dbReference type="PANTHER" id="PTHR39394">
    <property type="entry name" value="YALI0E31793P"/>
    <property type="match status" value="1"/>
</dbReference>
<accession>A0A2K1R0S3</accession>
<dbReference type="AlphaFoldDB" id="A0A2K1R0S3"/>
<dbReference type="InParanoid" id="A0A2K1R0S3"/>
<name>A0A2K1R0S3_9PEZI</name>
<dbReference type="InterPro" id="IPR018961">
    <property type="entry name" value="DnaJ_homolog_subfam-C_membr-28"/>
</dbReference>